<dbReference type="Gene3D" id="3.30.870.10">
    <property type="entry name" value="Endonuclease Chain A"/>
    <property type="match status" value="1"/>
</dbReference>
<proteinExistence type="predicted"/>
<dbReference type="SMART" id="SM00490">
    <property type="entry name" value="HELICc"/>
    <property type="match status" value="1"/>
</dbReference>
<keyword evidence="2" id="KW-0175">Coiled coil</keyword>
<dbReference type="PROSITE" id="PS51192">
    <property type="entry name" value="HELICASE_ATP_BIND_1"/>
    <property type="match status" value="1"/>
</dbReference>
<dbReference type="InterPro" id="IPR014001">
    <property type="entry name" value="Helicase_ATP-bd"/>
</dbReference>
<evidence type="ECO:0000313" key="7">
    <source>
        <dbReference type="EMBL" id="MCS4159422.1"/>
    </source>
</evidence>
<dbReference type="PANTHER" id="PTHR45766">
    <property type="entry name" value="DNA ANNEALING HELICASE AND ENDONUCLEASE ZRANB3 FAMILY MEMBER"/>
    <property type="match status" value="1"/>
</dbReference>
<dbReference type="SMART" id="SM00487">
    <property type="entry name" value="DEXDc"/>
    <property type="match status" value="1"/>
</dbReference>
<name>A0AAW5PBM4_9BACT</name>
<dbReference type="Gene3D" id="3.40.50.300">
    <property type="entry name" value="P-loop containing nucleotide triphosphate hydrolases"/>
    <property type="match status" value="1"/>
</dbReference>
<dbReference type="InterPro" id="IPR027417">
    <property type="entry name" value="P-loop_NTPase"/>
</dbReference>
<evidence type="ECO:0008006" key="9">
    <source>
        <dbReference type="Google" id="ProtNLM"/>
    </source>
</evidence>
<dbReference type="AlphaFoldDB" id="A0AAW5PBM4"/>
<dbReference type="EMBL" id="JANTZM010000028">
    <property type="protein sequence ID" value="MCS4159422.1"/>
    <property type="molecule type" value="Genomic_DNA"/>
</dbReference>
<feature type="domain" description="Helicase C-terminal" evidence="6">
    <location>
        <begin position="664"/>
        <end position="847"/>
    </location>
</feature>
<dbReference type="GO" id="GO:0006793">
    <property type="term" value="P:phosphorus metabolic process"/>
    <property type="evidence" value="ECO:0007669"/>
    <property type="project" value="UniProtKB-ARBA"/>
</dbReference>
<dbReference type="InterPro" id="IPR038718">
    <property type="entry name" value="SNF2-like_sf"/>
</dbReference>
<protein>
    <recommendedName>
        <fullName evidence="9">Helicase</fullName>
    </recommendedName>
</protein>
<dbReference type="PANTHER" id="PTHR45766:SF6">
    <property type="entry name" value="SWI_SNF-RELATED MATRIX-ASSOCIATED ACTIN-DEPENDENT REGULATOR OF CHROMATIN SUBFAMILY A-LIKE PROTEIN 1"/>
    <property type="match status" value="1"/>
</dbReference>
<feature type="compositionally biased region" description="Basic and acidic residues" evidence="3">
    <location>
        <begin position="1"/>
        <end position="10"/>
    </location>
</feature>
<evidence type="ECO:0000256" key="3">
    <source>
        <dbReference type="SAM" id="MobiDB-lite"/>
    </source>
</evidence>
<dbReference type="CDD" id="cd09178">
    <property type="entry name" value="PLDc_N_Snf2_like"/>
    <property type="match status" value="1"/>
</dbReference>
<dbReference type="Pfam" id="PF00176">
    <property type="entry name" value="SNF2-rel_dom"/>
    <property type="match status" value="1"/>
</dbReference>
<dbReference type="InterPro" id="IPR049730">
    <property type="entry name" value="SNF2/RAD54-like_C"/>
</dbReference>
<feature type="domain" description="Helicase ATP-binding" evidence="5">
    <location>
        <begin position="264"/>
        <end position="415"/>
    </location>
</feature>
<comment type="caution">
    <text evidence="7">The sequence shown here is derived from an EMBL/GenBank/DDBJ whole genome shotgun (WGS) entry which is preliminary data.</text>
</comment>
<feature type="region of interest" description="Disordered" evidence="3">
    <location>
        <begin position="1"/>
        <end position="20"/>
    </location>
</feature>
<dbReference type="InterPro" id="IPR000330">
    <property type="entry name" value="SNF2_N"/>
</dbReference>
<dbReference type="Pfam" id="PF13091">
    <property type="entry name" value="PLDc_2"/>
    <property type="match status" value="1"/>
</dbReference>
<evidence type="ECO:0000259" key="4">
    <source>
        <dbReference type="PROSITE" id="PS50035"/>
    </source>
</evidence>
<evidence type="ECO:0000259" key="5">
    <source>
        <dbReference type="PROSITE" id="PS51192"/>
    </source>
</evidence>
<dbReference type="SUPFAM" id="SSF52540">
    <property type="entry name" value="P-loop containing nucleoside triphosphate hydrolases"/>
    <property type="match status" value="2"/>
</dbReference>
<evidence type="ECO:0000256" key="2">
    <source>
        <dbReference type="SAM" id="Coils"/>
    </source>
</evidence>
<feature type="domain" description="PLD phosphodiesterase" evidence="4">
    <location>
        <begin position="145"/>
        <end position="174"/>
    </location>
</feature>
<dbReference type="InterPro" id="IPR025202">
    <property type="entry name" value="PLD-like_dom"/>
</dbReference>
<dbReference type="Proteomes" id="UP001155110">
    <property type="component" value="Unassembled WGS sequence"/>
</dbReference>
<dbReference type="Pfam" id="PF00271">
    <property type="entry name" value="Helicase_C"/>
    <property type="match status" value="1"/>
</dbReference>
<accession>A0AAW5PBM4</accession>
<feature type="coiled-coil region" evidence="2">
    <location>
        <begin position="820"/>
        <end position="878"/>
    </location>
</feature>
<organism evidence="7 8">
    <name type="scientific">Salinibacter ruber</name>
    <dbReference type="NCBI Taxonomy" id="146919"/>
    <lineage>
        <taxon>Bacteria</taxon>
        <taxon>Pseudomonadati</taxon>
        <taxon>Rhodothermota</taxon>
        <taxon>Rhodothermia</taxon>
        <taxon>Rhodothermales</taxon>
        <taxon>Salinibacteraceae</taxon>
        <taxon>Salinibacter</taxon>
    </lineage>
</organism>
<dbReference type="PROSITE" id="PS51194">
    <property type="entry name" value="HELICASE_CTER"/>
    <property type="match status" value="1"/>
</dbReference>
<dbReference type="InterPro" id="IPR001736">
    <property type="entry name" value="PLipase_D/transphosphatidylase"/>
</dbReference>
<evidence type="ECO:0000256" key="1">
    <source>
        <dbReference type="ARBA" id="ARBA00022801"/>
    </source>
</evidence>
<dbReference type="Gene3D" id="3.40.50.10810">
    <property type="entry name" value="Tandem AAA-ATPase domain"/>
    <property type="match status" value="2"/>
</dbReference>
<dbReference type="GO" id="GO:0005524">
    <property type="term" value="F:ATP binding"/>
    <property type="evidence" value="ECO:0007669"/>
    <property type="project" value="InterPro"/>
</dbReference>
<gene>
    <name evidence="7" type="ORF">GGP99_003414</name>
</gene>
<evidence type="ECO:0000259" key="6">
    <source>
        <dbReference type="PROSITE" id="PS51194"/>
    </source>
</evidence>
<dbReference type="InterPro" id="IPR001650">
    <property type="entry name" value="Helicase_C-like"/>
</dbReference>
<dbReference type="GO" id="GO:0016787">
    <property type="term" value="F:hydrolase activity"/>
    <property type="evidence" value="ECO:0007669"/>
    <property type="project" value="UniProtKB-KW"/>
</dbReference>
<dbReference type="PROSITE" id="PS50035">
    <property type="entry name" value="PLD"/>
    <property type="match status" value="1"/>
</dbReference>
<sequence>MDTEPSEYRPEFATNEEGQSVAGALQQALQYLGDKWADPYDVSIATAYFNPEGFSLIADELEEAGRVRLLLGTEPQNPLRQIRSLGDGAPLQRQEQESLKRALEGHREHLEEDRNLLGFTMEADSQAKRLVEWLKSDNVEVRLLKDRFLHGKAFLVDTDDYGVLAGSSNFTAGGLARNLELNLGQYQPHVVRRVREWYENLWEQADSFDLASIYSERYDPHSPYLIYLRMLYEQYGDEIEREAEDRGTGIHLTTFQEDGLWRAKRILEKHNGVIIADGVGLGKTFIAGELIREAVEERRQRVLLVAPATLRDGPWSTFLDQRQLYAECVSYQELAQSPQLNPDATGSGLNRDIDKYAMVVIDEAHAYRNEDTLRSETLQRLLSGTPAKDVVMLTATPVNNSLWDLYHLIDYFVPNDAVFADAGITSLRDYFKEAMAQDPDALSPEHLFDVLDEIAVRRTRHFVKRYYPNETIPVDGEEVTITFPEPSVRSVEYEFGELLPNFFEEFAEALDYDPEEDNGDQEDGLTLARYMPSQYNQERGPETYEVQVTGLLRSGLLKRFESSAHAFAGTCRQMAKSHEEFLRFLDEGYVASGQLLREWIATDSDEVDEVIGGEEEDLEDELEPAAPFDVEALRRDVERDRELLLEFAEQAETVTHENDPKLARLADELEKIADQAAGESITDKEELDRRKVLIFSYYADTVEWVREYLEEVCSEREGLTVYEDRIESTSGRRDNRENVLFGFAPDSTDAPPGQDEDRYDIVVATDVLAEGINLQQVRHIINYDLPWNPMRLVQRHGRIDRIGSPHDRVYIRCIFPDEELEDLLQLEERLQQKISQAAASIGVESEVIPGSEVSDLTFAETRDEIQELREGNAEIFEEGGETGSAFSGEEYRQELRGGLEQTDLADRVRGLPWGSGSGKAVPGAEPGYVFCARIADHDRPYFRYIPAEETDPEPVGDLLSCLAHAHSGPETGRVLDEEMRQGAYEAWTTAKQDIFRDWQRATDPRNLQPEIPKAMREAAAFLREHPPPDVEQQELDEYLDAIEAPVRRPVQQRFRSLVRSAQEGNSEAEVAQQIVDTADKLGLEPTDPVEALPPISTDDIHLVCWMAITPAEGETEAT</sequence>
<dbReference type="CDD" id="cd18793">
    <property type="entry name" value="SF2_C_SNF"/>
    <property type="match status" value="1"/>
</dbReference>
<dbReference type="RefSeq" id="WP_259060344.1">
    <property type="nucleotide sequence ID" value="NZ_JANTZM010000028.1"/>
</dbReference>
<evidence type="ECO:0000313" key="8">
    <source>
        <dbReference type="Proteomes" id="UP001155110"/>
    </source>
</evidence>
<keyword evidence="1" id="KW-0378">Hydrolase</keyword>
<reference evidence="7" key="1">
    <citation type="submission" date="2022-08" db="EMBL/GenBank/DDBJ databases">
        <title>Genomic Encyclopedia of Type Strains, Phase V (KMG-V): Genome sequencing to study the core and pangenomes of soil and plant-associated prokaryotes.</title>
        <authorList>
            <person name="Whitman W."/>
        </authorList>
    </citation>
    <scope>NUCLEOTIDE SEQUENCE</scope>
    <source>
        <strain evidence="7">SP3002</strain>
    </source>
</reference>
<dbReference type="SUPFAM" id="SSF56024">
    <property type="entry name" value="Phospholipase D/nuclease"/>
    <property type="match status" value="1"/>
</dbReference>